<dbReference type="Gene3D" id="2.30.110.10">
    <property type="entry name" value="Electron Transport, Fmn-binding Protein, Chain A"/>
    <property type="match status" value="1"/>
</dbReference>
<dbReference type="InterPro" id="IPR012349">
    <property type="entry name" value="Split_barrel_FMN-bd"/>
</dbReference>
<name>X0WKD4_9ZZZZ</name>
<gene>
    <name evidence="1" type="ORF">S01H1_37615</name>
</gene>
<organism evidence="1">
    <name type="scientific">marine sediment metagenome</name>
    <dbReference type="NCBI Taxonomy" id="412755"/>
    <lineage>
        <taxon>unclassified sequences</taxon>
        <taxon>metagenomes</taxon>
        <taxon>ecological metagenomes</taxon>
    </lineage>
</organism>
<reference evidence="1" key="1">
    <citation type="journal article" date="2014" name="Front. Microbiol.">
        <title>High frequency of phylogenetically diverse reductive dehalogenase-homologous genes in deep subseafloor sedimentary metagenomes.</title>
        <authorList>
            <person name="Kawai M."/>
            <person name="Futagami T."/>
            <person name="Toyoda A."/>
            <person name="Takaki Y."/>
            <person name="Nishi S."/>
            <person name="Hori S."/>
            <person name="Arai W."/>
            <person name="Tsubouchi T."/>
            <person name="Morono Y."/>
            <person name="Uchiyama I."/>
            <person name="Ito T."/>
            <person name="Fujiyama A."/>
            <person name="Inagaki F."/>
            <person name="Takami H."/>
        </authorList>
    </citation>
    <scope>NUCLEOTIDE SEQUENCE</scope>
    <source>
        <strain evidence="1">Expedition CK06-06</strain>
    </source>
</reference>
<dbReference type="AlphaFoldDB" id="X0WKD4"/>
<proteinExistence type="predicted"/>
<dbReference type="SUPFAM" id="SSF50475">
    <property type="entry name" value="FMN-binding split barrel"/>
    <property type="match status" value="1"/>
</dbReference>
<comment type="caution">
    <text evidence="1">The sequence shown here is derived from an EMBL/GenBank/DDBJ whole genome shotgun (WGS) entry which is preliminary data.</text>
</comment>
<dbReference type="EMBL" id="BARS01023630">
    <property type="protein sequence ID" value="GAG13151.1"/>
    <property type="molecule type" value="Genomic_DNA"/>
</dbReference>
<feature type="non-terminal residue" evidence="1">
    <location>
        <position position="1"/>
    </location>
</feature>
<evidence type="ECO:0000313" key="1">
    <source>
        <dbReference type="EMBL" id="GAG13151.1"/>
    </source>
</evidence>
<sequence>DWRKIKGIQMEGKAELVVTEDEMAKAVATYVEKYSFTAAYLKLMSSSFPKITGYLDRILGRLPFMPGLPTTFAVRFYKMTPTKVRFIDNEKSFGYHEEFAL</sequence>
<protein>
    <submittedName>
        <fullName evidence="1">Uncharacterized protein</fullName>
    </submittedName>
</protein>
<accession>X0WKD4</accession>